<dbReference type="Proteomes" id="UP000253426">
    <property type="component" value="Unassembled WGS sequence"/>
</dbReference>
<evidence type="ECO:0000256" key="2">
    <source>
        <dbReference type="SAM" id="SignalP"/>
    </source>
</evidence>
<keyword evidence="5" id="KW-1185">Reference proteome</keyword>
<protein>
    <submittedName>
        <fullName evidence="4">Parallel beta helix pectate lyase-like protein</fullName>
    </submittedName>
</protein>
<dbReference type="PROSITE" id="PS51257">
    <property type="entry name" value="PROKAR_LIPOPROTEIN"/>
    <property type="match status" value="1"/>
</dbReference>
<name>A0A366HLP8_9BACT</name>
<accession>A0A366HLP8</accession>
<dbReference type="Pfam" id="PF13229">
    <property type="entry name" value="Beta_helix"/>
    <property type="match status" value="1"/>
</dbReference>
<dbReference type="InterPro" id="IPR006626">
    <property type="entry name" value="PbH1"/>
</dbReference>
<keyword evidence="4" id="KW-0456">Lyase</keyword>
<feature type="domain" description="Right handed beta helix" evidence="3">
    <location>
        <begin position="127"/>
        <end position="287"/>
    </location>
</feature>
<gene>
    <name evidence="4" type="ORF">DES53_106392</name>
</gene>
<dbReference type="InterPro" id="IPR011050">
    <property type="entry name" value="Pectin_lyase_fold/virulence"/>
</dbReference>
<organism evidence="4 5">
    <name type="scientific">Roseimicrobium gellanilyticum</name>
    <dbReference type="NCBI Taxonomy" id="748857"/>
    <lineage>
        <taxon>Bacteria</taxon>
        <taxon>Pseudomonadati</taxon>
        <taxon>Verrucomicrobiota</taxon>
        <taxon>Verrucomicrobiia</taxon>
        <taxon>Verrucomicrobiales</taxon>
        <taxon>Verrucomicrobiaceae</taxon>
        <taxon>Roseimicrobium</taxon>
    </lineage>
</organism>
<proteinExistence type="predicted"/>
<dbReference type="InterPro" id="IPR039448">
    <property type="entry name" value="Beta_helix"/>
</dbReference>
<feature type="region of interest" description="Disordered" evidence="1">
    <location>
        <begin position="416"/>
        <end position="436"/>
    </location>
</feature>
<feature type="chain" id="PRO_5016868191" evidence="2">
    <location>
        <begin position="30"/>
        <end position="436"/>
    </location>
</feature>
<evidence type="ECO:0000313" key="4">
    <source>
        <dbReference type="EMBL" id="RBP42683.1"/>
    </source>
</evidence>
<dbReference type="SMART" id="SM00710">
    <property type="entry name" value="PbH1"/>
    <property type="match status" value="5"/>
</dbReference>
<comment type="caution">
    <text evidence="4">The sequence shown here is derived from an EMBL/GenBank/DDBJ whole genome shotgun (WGS) entry which is preliminary data.</text>
</comment>
<dbReference type="RefSeq" id="WP_170157213.1">
    <property type="nucleotide sequence ID" value="NZ_QNRR01000006.1"/>
</dbReference>
<feature type="signal peptide" evidence="2">
    <location>
        <begin position="1"/>
        <end position="29"/>
    </location>
</feature>
<sequence>MKTQFALRFQPALPVTAACWLMMALTLQADVYVSPAGAGNKDGNSREHAAAAQAGGLQRAWDALPAEATLWLLPGEYKDASLDIAPRADGKARVLAGLAEGGKRAVFIGDFDKTRPGKTGGHVITVMQEASDWVLKDLDFRDVNTAVHLLGGNTNGKLEGLRVYGSREGIRSEGKGKAATDSKDITVSDCVFEHFTKRGLRLLAGHKNITMERCSADAGGKEWATEPFQMGFAVENDCDGINFTDCVARGSYNDAGKKYWNGDGFCVEQAGTVTWTRCRAFDNTDGGWDTKANLSVFVDCIALRNKRNIRVWGKATLENCLAAYAQYPKGTDGACVWSKGEVELKRCTLVGSRPVECEDGGKVTLEKSYIVPVPRTDGERGYIPLEWTRVDDSEFVMSDADGVKKLFVAPEKEFEGGTGFNRREGGSEVGYKHREK</sequence>
<dbReference type="AlphaFoldDB" id="A0A366HLP8"/>
<reference evidence="4 5" key="1">
    <citation type="submission" date="2018-06" db="EMBL/GenBank/DDBJ databases">
        <title>Genomic Encyclopedia of Type Strains, Phase IV (KMG-IV): sequencing the most valuable type-strain genomes for metagenomic binning, comparative biology and taxonomic classification.</title>
        <authorList>
            <person name="Goeker M."/>
        </authorList>
    </citation>
    <scope>NUCLEOTIDE SEQUENCE [LARGE SCALE GENOMIC DNA]</scope>
    <source>
        <strain evidence="4 5">DSM 25532</strain>
    </source>
</reference>
<evidence type="ECO:0000256" key="1">
    <source>
        <dbReference type="SAM" id="MobiDB-lite"/>
    </source>
</evidence>
<dbReference type="EMBL" id="QNRR01000006">
    <property type="protein sequence ID" value="RBP42683.1"/>
    <property type="molecule type" value="Genomic_DNA"/>
</dbReference>
<dbReference type="SUPFAM" id="SSF51126">
    <property type="entry name" value="Pectin lyase-like"/>
    <property type="match status" value="1"/>
</dbReference>
<keyword evidence="2" id="KW-0732">Signal</keyword>
<evidence type="ECO:0000313" key="5">
    <source>
        <dbReference type="Proteomes" id="UP000253426"/>
    </source>
</evidence>
<evidence type="ECO:0000259" key="3">
    <source>
        <dbReference type="Pfam" id="PF13229"/>
    </source>
</evidence>
<dbReference type="InterPro" id="IPR012334">
    <property type="entry name" value="Pectin_lyas_fold"/>
</dbReference>
<dbReference type="Gene3D" id="2.160.20.10">
    <property type="entry name" value="Single-stranded right-handed beta-helix, Pectin lyase-like"/>
    <property type="match status" value="1"/>
</dbReference>
<dbReference type="GO" id="GO:0016829">
    <property type="term" value="F:lyase activity"/>
    <property type="evidence" value="ECO:0007669"/>
    <property type="project" value="UniProtKB-KW"/>
</dbReference>